<comment type="caution">
    <text evidence="2">The sequence shown here is derived from an EMBL/GenBank/DDBJ whole genome shotgun (WGS) entry which is preliminary data.</text>
</comment>
<dbReference type="Pfam" id="PF12368">
    <property type="entry name" value="Rhodanese_C"/>
    <property type="match status" value="1"/>
</dbReference>
<evidence type="ECO:0000313" key="2">
    <source>
        <dbReference type="EMBL" id="KAL3782599.1"/>
    </source>
</evidence>
<gene>
    <name evidence="2" type="ORF">ACHAWO_008250</name>
</gene>
<dbReference type="PROSITE" id="PS50206">
    <property type="entry name" value="RHODANESE_3"/>
    <property type="match status" value="1"/>
</dbReference>
<evidence type="ECO:0000313" key="3">
    <source>
        <dbReference type="Proteomes" id="UP001530400"/>
    </source>
</evidence>
<dbReference type="InterPro" id="IPR001763">
    <property type="entry name" value="Rhodanese-like_dom"/>
</dbReference>
<dbReference type="SUPFAM" id="SSF52821">
    <property type="entry name" value="Rhodanese/Cell cycle control phosphatase"/>
    <property type="match status" value="1"/>
</dbReference>
<dbReference type="InterPro" id="IPR040503">
    <property type="entry name" value="TRHO_N"/>
</dbReference>
<protein>
    <recommendedName>
        <fullName evidence="1">Rhodanese domain-containing protein</fullName>
    </recommendedName>
</protein>
<dbReference type="Gene3D" id="3.30.70.100">
    <property type="match status" value="1"/>
</dbReference>
<name>A0ABD3P4A2_9STRA</name>
<organism evidence="2 3">
    <name type="scientific">Cyclotella atomus</name>
    <dbReference type="NCBI Taxonomy" id="382360"/>
    <lineage>
        <taxon>Eukaryota</taxon>
        <taxon>Sar</taxon>
        <taxon>Stramenopiles</taxon>
        <taxon>Ochrophyta</taxon>
        <taxon>Bacillariophyta</taxon>
        <taxon>Coscinodiscophyceae</taxon>
        <taxon>Thalassiosirophycidae</taxon>
        <taxon>Stephanodiscales</taxon>
        <taxon>Stephanodiscaceae</taxon>
        <taxon>Cyclotella</taxon>
    </lineage>
</organism>
<dbReference type="AlphaFoldDB" id="A0ABD3P4A2"/>
<dbReference type="InterPro" id="IPR022111">
    <property type="entry name" value="Rhodanese_C"/>
</dbReference>
<dbReference type="InterPro" id="IPR020936">
    <property type="entry name" value="TrhO"/>
</dbReference>
<reference evidence="2 3" key="1">
    <citation type="submission" date="2024-10" db="EMBL/GenBank/DDBJ databases">
        <title>Updated reference genomes for cyclostephanoid diatoms.</title>
        <authorList>
            <person name="Roberts W.R."/>
            <person name="Alverson A.J."/>
        </authorList>
    </citation>
    <scope>NUCLEOTIDE SEQUENCE [LARGE SCALE GENOMIC DNA]</scope>
    <source>
        <strain evidence="2 3">AJA010-31</strain>
    </source>
</reference>
<accession>A0ABD3P4A2</accession>
<feature type="domain" description="Rhodanese" evidence="1">
    <location>
        <begin position="177"/>
        <end position="286"/>
    </location>
</feature>
<dbReference type="InterPro" id="IPR036873">
    <property type="entry name" value="Rhodanese-like_dom_sf"/>
</dbReference>
<dbReference type="Pfam" id="PF00581">
    <property type="entry name" value="Rhodanese"/>
    <property type="match status" value="1"/>
</dbReference>
<dbReference type="EMBL" id="JALLPJ020000801">
    <property type="protein sequence ID" value="KAL3782599.1"/>
    <property type="molecule type" value="Genomic_DNA"/>
</dbReference>
<dbReference type="SMART" id="SM00450">
    <property type="entry name" value="RHOD"/>
    <property type="match status" value="1"/>
</dbReference>
<dbReference type="Gene3D" id="3.40.250.10">
    <property type="entry name" value="Rhodanese-like domain"/>
    <property type="match status" value="1"/>
</dbReference>
<dbReference type="PANTHER" id="PTHR43268">
    <property type="entry name" value="THIOSULFATE SULFURTRANSFERASE/RHODANESE-LIKE DOMAIN-CONTAINING PROTEIN 2"/>
    <property type="match status" value="1"/>
</dbReference>
<evidence type="ECO:0000259" key="1">
    <source>
        <dbReference type="PROSITE" id="PS50206"/>
    </source>
</evidence>
<keyword evidence="3" id="KW-1185">Reference proteome</keyword>
<dbReference type="Proteomes" id="UP001530400">
    <property type="component" value="Unassembled WGS sequence"/>
</dbReference>
<proteinExistence type="predicted"/>
<dbReference type="InterPro" id="IPR035979">
    <property type="entry name" value="RBD_domain_sf"/>
</dbReference>
<dbReference type="PANTHER" id="PTHR43268:SF7">
    <property type="entry name" value="RHODANESE DOMAIN-CONTAINING PROTEIN"/>
    <property type="match status" value="1"/>
</dbReference>
<dbReference type="Pfam" id="PF17773">
    <property type="entry name" value="UPF0176_N"/>
    <property type="match status" value="1"/>
</dbReference>
<sequence length="511" mass="57310">MLHFTSTKTSATTHINMDNELIITENARPVCHKALPTLDPSICPKSTGSILLFYQYIEPEWTKAQHKSALKKVIEIGTKFNITGRGRVAREGLNCTLTGKPNDLRSFCYGLREWDDVFNETDFKITDGVPLDKMFKSLSIRKTNELVAYGLVGEKAPSLKQFGGTHLEADEYHEAMKDPEAVIIDVRNAYESAIGHFQPPETGAKLIDPKMRNSIEFPKWLNSEETKKQLEGKKVLMYCTGGIRCERATALLNQMTAVSDDLNLKGVYHCRGGIERYVKTYQEGGGYWKGKNYLFDRRMEQTPQIKDSEKVENEIDSKCCLCRAKWTVYRGQFKCHSTLCGVPVIVCDSCARIATAKPHSLKCELCQTGYRAPTEAPDLIEMKRKADKMLSSTCTNSDAGKKMKSCYNDRIFLSRLPLTATFTKVKEALGPEGVVNLKWLTDKSNGGFYGSAIVLLSTPETTQNIIQKASAKSAGIKVDRKKIKVKELFVKDDQGMFHGLEQKEFPPIGTC</sequence>
<dbReference type="SUPFAM" id="SSF54928">
    <property type="entry name" value="RNA-binding domain, RBD"/>
    <property type="match status" value="1"/>
</dbReference>